<protein>
    <submittedName>
        <fullName evidence="3">Uncharacterized protein</fullName>
    </submittedName>
</protein>
<dbReference type="EMBL" id="JACBAF010002065">
    <property type="protein sequence ID" value="KAF7168815.1"/>
    <property type="molecule type" value="Genomic_DNA"/>
</dbReference>
<comment type="caution">
    <text evidence="3">The sequence shown here is derived from an EMBL/GenBank/DDBJ whole genome shotgun (WGS) entry which is preliminary data.</text>
</comment>
<keyword evidence="5" id="KW-1185">Reference proteome</keyword>
<dbReference type="EMBL" id="JACBAD010002071">
    <property type="protein sequence ID" value="KAF7118311.1"/>
    <property type="molecule type" value="Genomic_DNA"/>
</dbReference>
<gene>
    <name evidence="3" type="ORF">CNMCM5793_007823</name>
    <name evidence="4" type="ORF">CNMCM6106_003853</name>
</gene>
<feature type="region of interest" description="Disordered" evidence="1">
    <location>
        <begin position="75"/>
        <end position="95"/>
    </location>
</feature>
<evidence type="ECO:0000313" key="3">
    <source>
        <dbReference type="EMBL" id="KAF7118311.1"/>
    </source>
</evidence>
<evidence type="ECO:0000256" key="2">
    <source>
        <dbReference type="SAM" id="SignalP"/>
    </source>
</evidence>
<sequence length="249" mass="28028">MDTISSSIALLALTPMLIHAETLSKDMRIKLKLVEFITTCNQTQSHSIPANNPQPQCGLAEQKEGVAVTTERHVYTPHSKPEAQGPQIDTNNRTQPRPDIPLAIAHAFVSLCIVANDHVSDTNWTDIAAQLMLKAASERHESYEITTPETFSELIAQAPERIKRTPDWRRVADKYETYIQPPLGVLPSRHLESTLKRLHTNRLGTTIIEFLFDLMRRLNPPILLQLERGKLYGLSRAETQGLKTKVGLR</sequence>
<evidence type="ECO:0000313" key="4">
    <source>
        <dbReference type="EMBL" id="KAF7168815.1"/>
    </source>
</evidence>
<keyword evidence="2" id="KW-0732">Signal</keyword>
<dbReference type="Proteomes" id="UP000630445">
    <property type="component" value="Unassembled WGS sequence"/>
</dbReference>
<evidence type="ECO:0000256" key="1">
    <source>
        <dbReference type="SAM" id="MobiDB-lite"/>
    </source>
</evidence>
<dbReference type="AlphaFoldDB" id="A0A8H6UE36"/>
<feature type="chain" id="PRO_5036266814" evidence="2">
    <location>
        <begin position="21"/>
        <end position="249"/>
    </location>
</feature>
<dbReference type="Proteomes" id="UP000662466">
    <property type="component" value="Unassembled WGS sequence"/>
</dbReference>
<accession>A0A8H6UE36</accession>
<feature type="signal peptide" evidence="2">
    <location>
        <begin position="1"/>
        <end position="20"/>
    </location>
</feature>
<proteinExistence type="predicted"/>
<reference evidence="3" key="1">
    <citation type="submission" date="2020-06" db="EMBL/GenBank/DDBJ databases">
        <title>Draft genome sequences of strains closely related to Aspergillus parafelis and Aspergillus hiratsukae.</title>
        <authorList>
            <person name="Dos Santos R.A.C."/>
            <person name="Rivero-Menendez O."/>
            <person name="Steenwyk J.L."/>
            <person name="Mead M.E."/>
            <person name="Goldman G.H."/>
            <person name="Alastruey-Izquierdo A."/>
            <person name="Rokas A."/>
        </authorList>
    </citation>
    <scope>NUCLEOTIDE SEQUENCE</scope>
    <source>
        <strain evidence="3">CNM-CM5793</strain>
        <strain evidence="4">CNM-CM6106</strain>
    </source>
</reference>
<dbReference type="OrthoDB" id="4149149at2759"/>
<name>A0A8H6UE36_9EURO</name>
<evidence type="ECO:0000313" key="5">
    <source>
        <dbReference type="Proteomes" id="UP000630445"/>
    </source>
</evidence>
<organism evidence="3 5">
    <name type="scientific">Aspergillus hiratsukae</name>
    <dbReference type="NCBI Taxonomy" id="1194566"/>
    <lineage>
        <taxon>Eukaryota</taxon>
        <taxon>Fungi</taxon>
        <taxon>Dikarya</taxon>
        <taxon>Ascomycota</taxon>
        <taxon>Pezizomycotina</taxon>
        <taxon>Eurotiomycetes</taxon>
        <taxon>Eurotiomycetidae</taxon>
        <taxon>Eurotiales</taxon>
        <taxon>Aspergillaceae</taxon>
        <taxon>Aspergillus</taxon>
        <taxon>Aspergillus subgen. Fumigati</taxon>
    </lineage>
</organism>